<dbReference type="SMART" id="SM01190">
    <property type="entry name" value="EMP24_GP25L"/>
    <property type="match status" value="1"/>
</dbReference>
<feature type="chain" id="PRO_5023883276" evidence="10">
    <location>
        <begin position="19"/>
        <end position="217"/>
    </location>
</feature>
<evidence type="ECO:0000256" key="4">
    <source>
        <dbReference type="ARBA" id="ARBA00022729"/>
    </source>
</evidence>
<keyword evidence="5 9" id="KW-1133">Transmembrane helix</keyword>
<gene>
    <name evidence="12" type="ORF">DEA37_0011268</name>
</gene>
<dbReference type="Proteomes" id="UP000324629">
    <property type="component" value="Unassembled WGS sequence"/>
</dbReference>
<feature type="domain" description="GOLD" evidence="11">
    <location>
        <begin position="30"/>
        <end position="118"/>
    </location>
</feature>
<evidence type="ECO:0000256" key="6">
    <source>
        <dbReference type="ARBA" id="ARBA00023136"/>
    </source>
</evidence>
<dbReference type="PROSITE" id="PS50866">
    <property type="entry name" value="GOLD"/>
    <property type="match status" value="1"/>
</dbReference>
<evidence type="ECO:0000256" key="5">
    <source>
        <dbReference type="ARBA" id="ARBA00022989"/>
    </source>
</evidence>
<keyword evidence="6 9" id="KW-0472">Membrane</keyword>
<keyword evidence="3 8" id="KW-0812">Transmembrane</keyword>
<evidence type="ECO:0000259" key="11">
    <source>
        <dbReference type="PROSITE" id="PS50866"/>
    </source>
</evidence>
<comment type="subcellular location">
    <subcellularLocation>
        <location evidence="7">Endomembrane system</location>
        <topology evidence="7">Single-pass membrane protein</topology>
    </subcellularLocation>
    <subcellularLocation>
        <location evidence="1 8">Membrane</location>
        <topology evidence="1 8">Single-pass type I membrane protein</topology>
    </subcellularLocation>
</comment>
<comment type="similarity">
    <text evidence="2 8">Belongs to the EMP24/GP25L family.</text>
</comment>
<dbReference type="PANTHER" id="PTHR22811">
    <property type="entry name" value="TRANSMEMBRANE EMP24 DOMAIN-CONTAINING PROTEIN"/>
    <property type="match status" value="1"/>
</dbReference>
<reference evidence="12 13" key="1">
    <citation type="journal article" date="2019" name="Gigascience">
        <title>Whole-genome sequence of the oriental lung fluke Paragonimus westermani.</title>
        <authorList>
            <person name="Oey H."/>
            <person name="Zakrzewski M."/>
            <person name="Narain K."/>
            <person name="Devi K.R."/>
            <person name="Agatsuma T."/>
            <person name="Nawaratna S."/>
            <person name="Gobert G.N."/>
            <person name="Jones M.K."/>
            <person name="Ragan M.A."/>
            <person name="McManus D.P."/>
            <person name="Krause L."/>
        </authorList>
    </citation>
    <scope>NUCLEOTIDE SEQUENCE [LARGE SCALE GENOMIC DNA]</scope>
    <source>
        <strain evidence="12 13">IND2009</strain>
    </source>
</reference>
<accession>A0A5J4N8B6</accession>
<evidence type="ECO:0000256" key="9">
    <source>
        <dbReference type="SAM" id="Phobius"/>
    </source>
</evidence>
<keyword evidence="13" id="KW-1185">Reference proteome</keyword>
<sequence length="217" mass="24786">MFGFPLSVFLLCVVHSLAYQLTFELEDRQMRCFFKSLAKDSAYFIDIQVVSGGNYDVDFTLFDPMRKIIEHRQRSSYETVQFNSTVDGDYKLCFSNVFSSVTHKVVFFAWYSEMEVDFADAEKSGPDTLVRLNFLSTVHNIAVHLSKISNTQVRERMLNSLSFNFGAQLNSRVFYWSLGQSLLIILVGIGQVFVLRSLFSVRTARYSAQKPLILGSG</sequence>
<dbReference type="GO" id="GO:0016020">
    <property type="term" value="C:membrane"/>
    <property type="evidence" value="ECO:0007669"/>
    <property type="project" value="UniProtKB-SubCell"/>
</dbReference>
<keyword evidence="4 10" id="KW-0732">Signal</keyword>
<comment type="caution">
    <text evidence="12">The sequence shown here is derived from an EMBL/GenBank/DDBJ whole genome shotgun (WGS) entry which is preliminary data.</text>
</comment>
<evidence type="ECO:0000256" key="10">
    <source>
        <dbReference type="SAM" id="SignalP"/>
    </source>
</evidence>
<organism evidence="12 13">
    <name type="scientific">Paragonimus westermani</name>
    <dbReference type="NCBI Taxonomy" id="34504"/>
    <lineage>
        <taxon>Eukaryota</taxon>
        <taxon>Metazoa</taxon>
        <taxon>Spiralia</taxon>
        <taxon>Lophotrochozoa</taxon>
        <taxon>Platyhelminthes</taxon>
        <taxon>Trematoda</taxon>
        <taxon>Digenea</taxon>
        <taxon>Plagiorchiida</taxon>
        <taxon>Troglotremata</taxon>
        <taxon>Troglotrematidae</taxon>
        <taxon>Paragonimus</taxon>
    </lineage>
</organism>
<dbReference type="InterPro" id="IPR015720">
    <property type="entry name" value="Emp24-like"/>
</dbReference>
<dbReference type="GO" id="GO:0012505">
    <property type="term" value="C:endomembrane system"/>
    <property type="evidence" value="ECO:0007669"/>
    <property type="project" value="UniProtKB-SubCell"/>
</dbReference>
<feature type="signal peptide" evidence="10">
    <location>
        <begin position="1"/>
        <end position="18"/>
    </location>
</feature>
<evidence type="ECO:0000256" key="8">
    <source>
        <dbReference type="RuleBase" id="RU003827"/>
    </source>
</evidence>
<dbReference type="Pfam" id="PF01105">
    <property type="entry name" value="EMP24_GP25L"/>
    <property type="match status" value="1"/>
</dbReference>
<dbReference type="AlphaFoldDB" id="A0A5J4N8B6"/>
<dbReference type="InterPro" id="IPR009038">
    <property type="entry name" value="GOLD_dom"/>
</dbReference>
<dbReference type="EMBL" id="QNGE01006095">
    <property type="protein sequence ID" value="KAA3671620.1"/>
    <property type="molecule type" value="Genomic_DNA"/>
</dbReference>
<evidence type="ECO:0000313" key="12">
    <source>
        <dbReference type="EMBL" id="KAA3671620.1"/>
    </source>
</evidence>
<evidence type="ECO:0000313" key="13">
    <source>
        <dbReference type="Proteomes" id="UP000324629"/>
    </source>
</evidence>
<name>A0A5J4N8B6_9TREM</name>
<protein>
    <submittedName>
        <fullName evidence="12">p24 family protein gamma-3</fullName>
    </submittedName>
</protein>
<dbReference type="SUPFAM" id="SSF101576">
    <property type="entry name" value="Supernatant protein factor (SPF), C-terminal domain"/>
    <property type="match status" value="1"/>
</dbReference>
<feature type="transmembrane region" description="Helical" evidence="9">
    <location>
        <begin position="173"/>
        <end position="195"/>
    </location>
</feature>
<evidence type="ECO:0000256" key="7">
    <source>
        <dbReference type="ARBA" id="ARBA00037847"/>
    </source>
</evidence>
<evidence type="ECO:0000256" key="2">
    <source>
        <dbReference type="ARBA" id="ARBA00007104"/>
    </source>
</evidence>
<dbReference type="InterPro" id="IPR036598">
    <property type="entry name" value="GOLD_dom_sf"/>
</dbReference>
<proteinExistence type="inferred from homology"/>
<evidence type="ECO:0000256" key="3">
    <source>
        <dbReference type="ARBA" id="ARBA00022692"/>
    </source>
</evidence>
<evidence type="ECO:0000256" key="1">
    <source>
        <dbReference type="ARBA" id="ARBA00004479"/>
    </source>
</evidence>